<dbReference type="Proteomes" id="UP000248066">
    <property type="component" value="Unassembled WGS sequence"/>
</dbReference>
<dbReference type="InterPro" id="IPR017850">
    <property type="entry name" value="Alkaline_phosphatase_core_sf"/>
</dbReference>
<dbReference type="OrthoDB" id="3199331at2"/>
<organism evidence="3 4">
    <name type="scientific">Alteribacter lacisalsi</name>
    <dbReference type="NCBI Taxonomy" id="2045244"/>
    <lineage>
        <taxon>Bacteria</taxon>
        <taxon>Bacillati</taxon>
        <taxon>Bacillota</taxon>
        <taxon>Bacilli</taxon>
        <taxon>Bacillales</taxon>
        <taxon>Bacillaceae</taxon>
        <taxon>Alteribacter</taxon>
    </lineage>
</organism>
<comment type="caution">
    <text evidence="3">The sequence shown here is derived from an EMBL/GenBank/DDBJ whole genome shotgun (WGS) entry which is preliminary data.</text>
</comment>
<gene>
    <name evidence="3" type="ORF">CR205_11430</name>
</gene>
<feature type="transmembrane region" description="Helical" evidence="1">
    <location>
        <begin position="502"/>
        <end position="522"/>
    </location>
</feature>
<feature type="transmembrane region" description="Helical" evidence="1">
    <location>
        <begin position="676"/>
        <end position="692"/>
    </location>
</feature>
<proteinExistence type="predicted"/>
<sequence>MKKLLVLALILSFSLWMQPSSTDAVMPNEDGSCLTVILVPGLSFEDMRMLTENRSGAMLWKTGFFGAVNVKGEGAYSYLNNAVSIGAGGKSAGIAGWNGYKPGERIDGEQVEHLFEQWTGERNPQSIYHLYAHQLVDKNANSLRPSSVGAFGRALAEEGVGRHVYGHSDTRTDLQRYGSLLAMDERGLVDTYSDRSVVRDRSRPHGMKMDAEILLAEIREKDGPALHVIEWGDIHRLYKDAPNTEPAQFQKQYHTALEELENLIRMLNTEINHQVWLLSPAVNQQALDKKSELAPVWIWEQDRRSSGIFHAPTTRRDQLAAVADLVPTWLNYFGISPHGHWSGKPLEMISARQGNLPAVDQAAFFHRLEAVEAVYAGRGAVLSGYVTVLIALLIGVSLVLWLRPGSLRWRRTGRLVLTGAVSSPLWFLVTGPLVPKLSTLGYVAMMAALGVLSALAADRLPRHGVSVVCGLFFAVATVDMLLGAPLIQQSFLGYDPVIGARFYGIGNEFAGVYIVSGWLMTAPLFRTGRSRRGFNTWIIFAVLGAMLLFLASSGLGANAGASLAAGLMIGFIIWRLFGARVNLWRLALGAPFVLAVLLGLLYVLQLGQPASHIHSAFSLLFSGDVEAVGRIVLRKLEMNWKIFKISHWTELFVTTYLLTGAYVWRKKRKVLGPEKGLAVQGCIVASVALLVLNDSGIVAAATSMFVTLCASYAWLLEDENPQKSFQN</sequence>
<feature type="transmembrane region" description="Helical" evidence="1">
    <location>
        <begin position="534"/>
        <end position="553"/>
    </location>
</feature>
<feature type="transmembrane region" description="Helical" evidence="1">
    <location>
        <begin position="645"/>
        <end position="664"/>
    </location>
</feature>
<reference evidence="3 4" key="1">
    <citation type="submission" date="2017-10" db="EMBL/GenBank/DDBJ databases">
        <title>Bacillus sp. nov., a halophilic bacterium isolated from a Yangshapao Lake.</title>
        <authorList>
            <person name="Wang H."/>
        </authorList>
    </citation>
    <scope>NUCLEOTIDE SEQUENCE [LARGE SCALE GENOMIC DNA]</scope>
    <source>
        <strain evidence="3 4">YSP-3</strain>
    </source>
</reference>
<accession>A0A2W0H3E0</accession>
<evidence type="ECO:0000313" key="3">
    <source>
        <dbReference type="EMBL" id="PYZ96334.1"/>
    </source>
</evidence>
<feature type="transmembrane region" description="Helical" evidence="1">
    <location>
        <begin position="464"/>
        <end position="482"/>
    </location>
</feature>
<dbReference type="SUPFAM" id="SSF53649">
    <property type="entry name" value="Alkaline phosphatase-like"/>
    <property type="match status" value="1"/>
</dbReference>
<keyword evidence="1" id="KW-0812">Transmembrane</keyword>
<keyword evidence="2" id="KW-0732">Signal</keyword>
<feature type="transmembrane region" description="Helical" evidence="1">
    <location>
        <begin position="414"/>
        <end position="434"/>
    </location>
</feature>
<evidence type="ECO:0000256" key="2">
    <source>
        <dbReference type="SAM" id="SignalP"/>
    </source>
</evidence>
<feature type="signal peptide" evidence="2">
    <location>
        <begin position="1"/>
        <end position="24"/>
    </location>
</feature>
<keyword evidence="4" id="KW-1185">Reference proteome</keyword>
<keyword evidence="1" id="KW-0472">Membrane</keyword>
<keyword evidence="1" id="KW-1133">Transmembrane helix</keyword>
<feature type="transmembrane region" description="Helical" evidence="1">
    <location>
        <begin position="698"/>
        <end position="716"/>
    </location>
</feature>
<name>A0A2W0H3E0_9BACI</name>
<feature type="transmembrane region" description="Helical" evidence="1">
    <location>
        <begin position="559"/>
        <end position="577"/>
    </location>
</feature>
<evidence type="ECO:0000313" key="4">
    <source>
        <dbReference type="Proteomes" id="UP000248066"/>
    </source>
</evidence>
<feature type="transmembrane region" description="Helical" evidence="1">
    <location>
        <begin position="584"/>
        <end position="604"/>
    </location>
</feature>
<dbReference type="AlphaFoldDB" id="A0A2W0H3E0"/>
<feature type="transmembrane region" description="Helical" evidence="1">
    <location>
        <begin position="382"/>
        <end position="402"/>
    </location>
</feature>
<feature type="chain" id="PRO_5016066036" evidence="2">
    <location>
        <begin position="25"/>
        <end position="727"/>
    </location>
</feature>
<evidence type="ECO:0000256" key="1">
    <source>
        <dbReference type="SAM" id="Phobius"/>
    </source>
</evidence>
<feature type="transmembrane region" description="Helical" evidence="1">
    <location>
        <begin position="440"/>
        <end position="457"/>
    </location>
</feature>
<dbReference type="EMBL" id="PDOF01000002">
    <property type="protein sequence ID" value="PYZ96334.1"/>
    <property type="molecule type" value="Genomic_DNA"/>
</dbReference>
<dbReference type="RefSeq" id="WP_110519912.1">
    <property type="nucleotide sequence ID" value="NZ_PDOF01000002.1"/>
</dbReference>
<protein>
    <submittedName>
        <fullName evidence="3">Uncharacterized protein</fullName>
    </submittedName>
</protein>